<feature type="compositionally biased region" description="Basic residues" evidence="1">
    <location>
        <begin position="36"/>
        <end position="48"/>
    </location>
</feature>
<evidence type="ECO:0000313" key="3">
    <source>
        <dbReference type="EMBL" id="MBB3188994.1"/>
    </source>
</evidence>
<evidence type="ECO:0000313" key="4">
    <source>
        <dbReference type="Proteomes" id="UP000547614"/>
    </source>
</evidence>
<feature type="region of interest" description="Disordered" evidence="1">
    <location>
        <begin position="36"/>
        <end position="71"/>
    </location>
</feature>
<keyword evidence="2" id="KW-0472">Membrane</keyword>
<name>A0A839V8G1_9GAMM</name>
<sequence length="146" mass="15790">MAYFLVMGGLALSVLFTLAWGLYQAGHWLRRRLRPAPASARRRGRRKSSTTPGARGRQVSKRQGGASSPAPWRLTRGLARCRSTLPLGLLALLLYGGSRLAEHGLAYRAHEPPAGYHHLVDGLGWTAAVLLGLASLALLAGWRCRG</sequence>
<keyword evidence="2" id="KW-0812">Transmembrane</keyword>
<dbReference type="Proteomes" id="UP000547614">
    <property type="component" value="Unassembled WGS sequence"/>
</dbReference>
<feature type="transmembrane region" description="Helical" evidence="2">
    <location>
        <begin position="83"/>
        <end position="102"/>
    </location>
</feature>
<gene>
    <name evidence="3" type="ORF">FHR94_000212</name>
</gene>
<feature type="transmembrane region" description="Helical" evidence="2">
    <location>
        <begin position="6"/>
        <end position="23"/>
    </location>
</feature>
<dbReference type="AlphaFoldDB" id="A0A839V8G1"/>
<keyword evidence="4" id="KW-1185">Reference proteome</keyword>
<reference evidence="3 4" key="1">
    <citation type="submission" date="2020-08" db="EMBL/GenBank/DDBJ databases">
        <title>Genomic Encyclopedia of Type Strains, Phase III (KMG-III): the genomes of soil and plant-associated and newly described type strains.</title>
        <authorList>
            <person name="Whitman W."/>
        </authorList>
    </citation>
    <scope>NUCLEOTIDE SEQUENCE [LARGE SCALE GENOMIC DNA]</scope>
    <source>
        <strain evidence="3 4">CECT 7282</strain>
    </source>
</reference>
<evidence type="ECO:0000256" key="1">
    <source>
        <dbReference type="SAM" id="MobiDB-lite"/>
    </source>
</evidence>
<keyword evidence="2" id="KW-1133">Transmembrane helix</keyword>
<comment type="caution">
    <text evidence="3">The sequence shown here is derived from an EMBL/GenBank/DDBJ whole genome shotgun (WGS) entry which is preliminary data.</text>
</comment>
<dbReference type="RefSeq" id="WP_183323655.1">
    <property type="nucleotide sequence ID" value="NZ_JACHXP010000001.1"/>
</dbReference>
<evidence type="ECO:0000256" key="2">
    <source>
        <dbReference type="SAM" id="Phobius"/>
    </source>
</evidence>
<accession>A0A839V8G1</accession>
<organism evidence="3 4">
    <name type="scientific">Halomonas cerina</name>
    <dbReference type="NCBI Taxonomy" id="447424"/>
    <lineage>
        <taxon>Bacteria</taxon>
        <taxon>Pseudomonadati</taxon>
        <taxon>Pseudomonadota</taxon>
        <taxon>Gammaproteobacteria</taxon>
        <taxon>Oceanospirillales</taxon>
        <taxon>Halomonadaceae</taxon>
        <taxon>Halomonas</taxon>
    </lineage>
</organism>
<proteinExistence type="predicted"/>
<dbReference type="EMBL" id="JACHXP010000001">
    <property type="protein sequence ID" value="MBB3188994.1"/>
    <property type="molecule type" value="Genomic_DNA"/>
</dbReference>
<feature type="transmembrane region" description="Helical" evidence="2">
    <location>
        <begin position="122"/>
        <end position="142"/>
    </location>
</feature>
<protein>
    <submittedName>
        <fullName evidence="3">Uncharacterized protein</fullName>
    </submittedName>
</protein>